<protein>
    <submittedName>
        <fullName evidence="2">Uncharacterized protein</fullName>
    </submittedName>
</protein>
<sequence>MSKGGEEELEKQYHVYKQQFEEWREKNKSSQGTDAYNAYVKQFEDWERDVEKRRKLLREKAYLAHHQAGLEQDRLGRGQVHVQASAAVHYSATAQASTMAVVDEVNAQKVLQQMAEVVMGGQQPQMQEKTPVYQQQPPQQQAQATPPQLWGGSKPVYDVRDPMFAKWGMRAAPAHQPPPLPPAPIMPMPYWLSIEEMKSRKLMMAPMGPSPMVPPFM</sequence>
<accession>A0AA36CAC2</accession>
<evidence type="ECO:0000313" key="2">
    <source>
        <dbReference type="EMBL" id="CAJ0564672.1"/>
    </source>
</evidence>
<evidence type="ECO:0000256" key="1">
    <source>
        <dbReference type="SAM" id="MobiDB-lite"/>
    </source>
</evidence>
<dbReference type="AlphaFoldDB" id="A0AA36CAC2"/>
<proteinExistence type="predicted"/>
<gene>
    <name evidence="2" type="ORF">MSPICULIGERA_LOCUS3345</name>
</gene>
<feature type="non-terminal residue" evidence="2">
    <location>
        <position position="217"/>
    </location>
</feature>
<dbReference type="Proteomes" id="UP001177023">
    <property type="component" value="Unassembled WGS sequence"/>
</dbReference>
<name>A0AA36CAC2_9BILA</name>
<dbReference type="EMBL" id="CATQJA010000901">
    <property type="protein sequence ID" value="CAJ0564672.1"/>
    <property type="molecule type" value="Genomic_DNA"/>
</dbReference>
<evidence type="ECO:0000313" key="3">
    <source>
        <dbReference type="Proteomes" id="UP001177023"/>
    </source>
</evidence>
<reference evidence="2" key="1">
    <citation type="submission" date="2023-06" db="EMBL/GenBank/DDBJ databases">
        <authorList>
            <person name="Delattre M."/>
        </authorList>
    </citation>
    <scope>NUCLEOTIDE SEQUENCE</scope>
    <source>
        <strain evidence="2">AF72</strain>
    </source>
</reference>
<feature type="region of interest" description="Disordered" evidence="1">
    <location>
        <begin position="123"/>
        <end position="153"/>
    </location>
</feature>
<feature type="compositionally biased region" description="Low complexity" evidence="1">
    <location>
        <begin position="134"/>
        <end position="148"/>
    </location>
</feature>
<comment type="caution">
    <text evidence="2">The sequence shown here is derived from an EMBL/GenBank/DDBJ whole genome shotgun (WGS) entry which is preliminary data.</text>
</comment>
<keyword evidence="3" id="KW-1185">Reference proteome</keyword>
<organism evidence="2 3">
    <name type="scientific">Mesorhabditis spiculigera</name>
    <dbReference type="NCBI Taxonomy" id="96644"/>
    <lineage>
        <taxon>Eukaryota</taxon>
        <taxon>Metazoa</taxon>
        <taxon>Ecdysozoa</taxon>
        <taxon>Nematoda</taxon>
        <taxon>Chromadorea</taxon>
        <taxon>Rhabditida</taxon>
        <taxon>Rhabditina</taxon>
        <taxon>Rhabditomorpha</taxon>
        <taxon>Rhabditoidea</taxon>
        <taxon>Rhabditidae</taxon>
        <taxon>Mesorhabditinae</taxon>
        <taxon>Mesorhabditis</taxon>
    </lineage>
</organism>